<feature type="compositionally biased region" description="Polar residues" evidence="2">
    <location>
        <begin position="21"/>
        <end position="31"/>
    </location>
</feature>
<feature type="region of interest" description="Disordered" evidence="2">
    <location>
        <begin position="596"/>
        <end position="663"/>
    </location>
</feature>
<dbReference type="Pfam" id="PF24537">
    <property type="entry name" value="zf-C2H2_fungi"/>
    <property type="match status" value="1"/>
</dbReference>
<dbReference type="GeneID" id="39582768"/>
<dbReference type="Gene3D" id="3.30.160.60">
    <property type="entry name" value="Classic Zinc Finger"/>
    <property type="match status" value="1"/>
</dbReference>
<feature type="compositionally biased region" description="Basic and acidic residues" evidence="2">
    <location>
        <begin position="306"/>
        <end position="326"/>
    </location>
</feature>
<dbReference type="SUPFAM" id="SSF57667">
    <property type="entry name" value="beta-beta-alpha zinc fingers"/>
    <property type="match status" value="1"/>
</dbReference>
<evidence type="ECO:0000313" key="5">
    <source>
        <dbReference type="Proteomes" id="UP000272025"/>
    </source>
</evidence>
<feature type="compositionally biased region" description="Polar residues" evidence="2">
    <location>
        <begin position="436"/>
        <end position="458"/>
    </location>
</feature>
<dbReference type="GO" id="GO:0008270">
    <property type="term" value="F:zinc ion binding"/>
    <property type="evidence" value="ECO:0007669"/>
    <property type="project" value="UniProtKB-KW"/>
</dbReference>
<dbReference type="InterPro" id="IPR036236">
    <property type="entry name" value="Znf_C2H2_sf"/>
</dbReference>
<dbReference type="AlphaFoldDB" id="A0A3N2PUU6"/>
<feature type="compositionally biased region" description="Acidic residues" evidence="2">
    <location>
        <begin position="176"/>
        <end position="185"/>
    </location>
</feature>
<dbReference type="PROSITE" id="PS00028">
    <property type="entry name" value="ZINC_FINGER_C2H2_1"/>
    <property type="match status" value="1"/>
</dbReference>
<dbReference type="PROSITE" id="PS50157">
    <property type="entry name" value="ZINC_FINGER_C2H2_2"/>
    <property type="match status" value="1"/>
</dbReference>
<feature type="region of interest" description="Disordered" evidence="2">
    <location>
        <begin position="1"/>
        <end position="37"/>
    </location>
</feature>
<dbReference type="STRING" id="1314773.A0A3N2PUU6"/>
<evidence type="ECO:0000256" key="2">
    <source>
        <dbReference type="SAM" id="MobiDB-lite"/>
    </source>
</evidence>
<proteinExistence type="predicted"/>
<gene>
    <name evidence="4" type="ORF">SODALDRAFT_360624</name>
</gene>
<evidence type="ECO:0000313" key="4">
    <source>
        <dbReference type="EMBL" id="ROT38272.1"/>
    </source>
</evidence>
<feature type="domain" description="C2H2-type" evidence="3">
    <location>
        <begin position="719"/>
        <end position="747"/>
    </location>
</feature>
<dbReference type="InterPro" id="IPR057026">
    <property type="entry name" value="Znf-C2H2_ascomycetes"/>
</dbReference>
<keyword evidence="1" id="KW-0479">Metal-binding</keyword>
<dbReference type="InterPro" id="IPR013087">
    <property type="entry name" value="Znf_C2H2_type"/>
</dbReference>
<feature type="compositionally biased region" description="Pro residues" evidence="2">
    <location>
        <begin position="1"/>
        <end position="16"/>
    </location>
</feature>
<sequence length="860" mass="94503">MAFPPYEPLRPAPFRPRPSIAPSTLDPTSVQGPIRGSVPRLSTSLVCLLNTSTRTRIREGQESGPPNTDDIRTTHAQIKSSNSNRNNQTRTIRLSYGCVLHFPTSMPSAHWSLRGPLTFQRVFHSVTLQGTLPLPQKPSANCMPNSHCHHDPLLLPSAGKEEKGREIFSWPSFAHDDDEGDDDVHDDQQQATNNTMEAPPLRYREPPELPAPAIYVDSSSSDRHYKLNQPDSYSLFSSSVARSIPGAIDPSDVPPPPLPPPRFFPIDAPSHAPDNDRHHHPPPFHVGPPSFSPSTHGAVGSIASFMDERPNYKRRESGGNAGKVEKDEGYASLSSVGSMRSEHSLPGFAVGFGHLHNRFQLESGADALTAMKKKLDPLKTLDFRPTPTRSLLSASANTPSSHRPPQDPRHPALSLPTDLPFHTKPSGSILVGSPDRFTQTPLYSATPSGNQPFAMSSSVDHRSGAHFEMERSPPRRTRRTNSDDRSTQGSYEPGEDMEMDDAPMNRLRIDDCTRTEVQTAGIKRRASSPPGRDQKPPGIAGQGELLRRRDVSRGSPAPRLSTIPQGSTPSIPPNRARSFNSGGLSVFTGLSSMNSSLSSSSYSRLSPSGVSPGGISPNATDAGCSSPYSAPVSLNPSPRGSLSRGTHQRNISENRPAVSPRKVTEGKFTGAKYQGFFMCECCPKKPKKFETAEDLSPGQKESGLYIDDRSSAHEAEKQYECSFCGNRFKNKNEAERHQNSLHVRPHSWSCSALTSHERAFHESTNRPGEADTCGYCGEEFPRSGRAVVPSAPRQVTSQNLEERARHLQEVHKFRECNSSKKFYRADHFRQHLKHSHSGMSGKWTNMLENACMMEEDANSR</sequence>
<name>A0A3N2PUU6_SODAK</name>
<feature type="compositionally biased region" description="Low complexity" evidence="2">
    <location>
        <begin position="596"/>
        <end position="617"/>
    </location>
</feature>
<evidence type="ECO:0000256" key="1">
    <source>
        <dbReference type="PROSITE-ProRule" id="PRU00042"/>
    </source>
</evidence>
<feature type="region of interest" description="Disordered" evidence="2">
    <location>
        <begin position="519"/>
        <end position="577"/>
    </location>
</feature>
<organism evidence="4 5">
    <name type="scientific">Sodiomyces alkalinus (strain CBS 110278 / VKM F-3762 / F11)</name>
    <name type="common">Alkaliphilic filamentous fungus</name>
    <dbReference type="NCBI Taxonomy" id="1314773"/>
    <lineage>
        <taxon>Eukaryota</taxon>
        <taxon>Fungi</taxon>
        <taxon>Dikarya</taxon>
        <taxon>Ascomycota</taxon>
        <taxon>Pezizomycotina</taxon>
        <taxon>Sordariomycetes</taxon>
        <taxon>Hypocreomycetidae</taxon>
        <taxon>Glomerellales</taxon>
        <taxon>Plectosphaerellaceae</taxon>
        <taxon>Sodiomyces</taxon>
    </lineage>
</organism>
<feature type="region of interest" description="Disordered" evidence="2">
    <location>
        <begin position="171"/>
        <end position="215"/>
    </location>
</feature>
<feature type="compositionally biased region" description="Basic and acidic residues" evidence="2">
    <location>
        <begin position="459"/>
        <end position="473"/>
    </location>
</feature>
<keyword evidence="1" id="KW-0862">Zinc</keyword>
<feature type="compositionally biased region" description="Pro residues" evidence="2">
    <location>
        <begin position="252"/>
        <end position="263"/>
    </location>
</feature>
<feature type="compositionally biased region" description="Polar residues" evidence="2">
    <location>
        <begin position="387"/>
        <end position="403"/>
    </location>
</feature>
<keyword evidence="1" id="KW-0863">Zinc-finger</keyword>
<keyword evidence="5" id="KW-1185">Reference proteome</keyword>
<feature type="region of interest" description="Disordered" evidence="2">
    <location>
        <begin position="379"/>
        <end position="503"/>
    </location>
</feature>
<dbReference type="RefSeq" id="XP_028466078.1">
    <property type="nucleotide sequence ID" value="XM_028614290.1"/>
</dbReference>
<evidence type="ECO:0000259" key="3">
    <source>
        <dbReference type="PROSITE" id="PS50157"/>
    </source>
</evidence>
<reference evidence="4 5" key="1">
    <citation type="journal article" date="2018" name="Mol. Ecol.">
        <title>The obligate alkalophilic soda-lake fungus Sodiomyces alkalinus has shifted to a protein diet.</title>
        <authorList>
            <person name="Grum-Grzhimaylo A.A."/>
            <person name="Falkoski D.L."/>
            <person name="van den Heuvel J."/>
            <person name="Valero-Jimenez C.A."/>
            <person name="Min B."/>
            <person name="Choi I.G."/>
            <person name="Lipzen A."/>
            <person name="Daum C.G."/>
            <person name="Aanen D.K."/>
            <person name="Tsang A."/>
            <person name="Henrissat B."/>
            <person name="Bilanenko E.N."/>
            <person name="de Vries R.P."/>
            <person name="van Kan J.A.L."/>
            <person name="Grigoriev I.V."/>
            <person name="Debets A.J.M."/>
        </authorList>
    </citation>
    <scope>NUCLEOTIDE SEQUENCE [LARGE SCALE GENOMIC DNA]</scope>
    <source>
        <strain evidence="4 5">F11</strain>
    </source>
</reference>
<dbReference type="EMBL" id="ML119056">
    <property type="protein sequence ID" value="ROT38272.1"/>
    <property type="molecule type" value="Genomic_DNA"/>
</dbReference>
<dbReference type="Proteomes" id="UP000272025">
    <property type="component" value="Unassembled WGS sequence"/>
</dbReference>
<protein>
    <recommendedName>
        <fullName evidence="3">C2H2-type domain-containing protein</fullName>
    </recommendedName>
</protein>
<accession>A0A3N2PUU6</accession>
<dbReference type="OrthoDB" id="3524154at2759"/>
<feature type="compositionally biased region" description="Polar residues" evidence="2">
    <location>
        <begin position="626"/>
        <end position="653"/>
    </location>
</feature>
<feature type="region of interest" description="Disordered" evidence="2">
    <location>
        <begin position="246"/>
        <end position="326"/>
    </location>
</feature>